<reference evidence="3" key="1">
    <citation type="submission" date="2016-10" db="EMBL/GenBank/DDBJ databases">
        <authorList>
            <person name="Varghese N."/>
            <person name="Submissions S."/>
        </authorList>
    </citation>
    <scope>NUCLEOTIDE SEQUENCE [LARGE SCALE GENOMIC DNA]</scope>
    <source>
        <strain evidence="3">DSM 23925</strain>
    </source>
</reference>
<keyword evidence="3" id="KW-1185">Reference proteome</keyword>
<evidence type="ECO:0000313" key="2">
    <source>
        <dbReference type="EMBL" id="SFN88772.1"/>
    </source>
</evidence>
<dbReference type="Proteomes" id="UP000198705">
    <property type="component" value="Unassembled WGS sequence"/>
</dbReference>
<evidence type="ECO:0000259" key="1">
    <source>
        <dbReference type="Pfam" id="PF00561"/>
    </source>
</evidence>
<dbReference type="STRING" id="649333.SAMN04487989_105201"/>
<organism evidence="2 3">
    <name type="scientific">Bizionia echini</name>
    <dbReference type="NCBI Taxonomy" id="649333"/>
    <lineage>
        <taxon>Bacteria</taxon>
        <taxon>Pseudomonadati</taxon>
        <taxon>Bacteroidota</taxon>
        <taxon>Flavobacteriia</taxon>
        <taxon>Flavobacteriales</taxon>
        <taxon>Flavobacteriaceae</taxon>
        <taxon>Bizionia</taxon>
    </lineage>
</organism>
<proteinExistence type="predicted"/>
<dbReference type="Pfam" id="PF00561">
    <property type="entry name" value="Abhydrolase_1"/>
    <property type="match status" value="1"/>
</dbReference>
<dbReference type="OrthoDB" id="9785847at2"/>
<dbReference type="PANTHER" id="PTHR46438">
    <property type="entry name" value="ALPHA/BETA-HYDROLASES SUPERFAMILY PROTEIN"/>
    <property type="match status" value="1"/>
</dbReference>
<keyword evidence="2" id="KW-0378">Hydrolase</keyword>
<dbReference type="Gene3D" id="3.40.50.1820">
    <property type="entry name" value="alpha/beta hydrolase"/>
    <property type="match status" value="1"/>
</dbReference>
<dbReference type="RefSeq" id="WP_092209056.1">
    <property type="nucleotide sequence ID" value="NZ_FOVN01000005.1"/>
</dbReference>
<dbReference type="InterPro" id="IPR000073">
    <property type="entry name" value="AB_hydrolase_1"/>
</dbReference>
<protein>
    <submittedName>
        <fullName evidence="2">Alpha/beta hydrolase family protein</fullName>
    </submittedName>
</protein>
<gene>
    <name evidence="2" type="ORF">SAMN04487989_105201</name>
</gene>
<evidence type="ECO:0000313" key="3">
    <source>
        <dbReference type="Proteomes" id="UP000198705"/>
    </source>
</evidence>
<dbReference type="GO" id="GO:0016787">
    <property type="term" value="F:hydrolase activity"/>
    <property type="evidence" value="ECO:0007669"/>
    <property type="project" value="UniProtKB-KW"/>
</dbReference>
<accession>A0A1I5CPD9</accession>
<dbReference type="EMBL" id="FOVN01000005">
    <property type="protein sequence ID" value="SFN88772.1"/>
    <property type="molecule type" value="Genomic_DNA"/>
</dbReference>
<dbReference type="InterPro" id="IPR029058">
    <property type="entry name" value="AB_hydrolase_fold"/>
</dbReference>
<name>A0A1I5CPD9_9FLAO</name>
<dbReference type="AlphaFoldDB" id="A0A1I5CPD9"/>
<feature type="domain" description="AB hydrolase-1" evidence="1">
    <location>
        <begin position="73"/>
        <end position="170"/>
    </location>
</feature>
<dbReference type="SUPFAM" id="SSF53474">
    <property type="entry name" value="alpha/beta-Hydrolases"/>
    <property type="match status" value="1"/>
</dbReference>
<sequence>MKILQKFIGFFINVTGLFSRKLAARLALYLFTKPRRGKLTEKQFDFLGTAFREELTINSIPIMTYRWLGKGNTILLAHGWESNAARWQYLIEPLRKLDYNIIALDAPAHGKSGSKRFNAILYADFIKVVSKKFKPDFIIGHSVGGMASVFSQTNSDYKALKKMILLGTPSEFTDVLIRYYQMMGYSKRTVKSINQLIKDRFHAEPENFSTAKYLETLNLEGLIIHDEKDTIIPYQDALSINNSLKNSKLITTTGFGHSLVDDSISNYIYEFLKS</sequence>